<evidence type="ECO:0000313" key="1">
    <source>
        <dbReference type="EMBL" id="CAJ1082686.1"/>
    </source>
</evidence>
<evidence type="ECO:0000313" key="2">
    <source>
        <dbReference type="Proteomes" id="UP001178508"/>
    </source>
</evidence>
<gene>
    <name evidence="1" type="ORF">XNOV1_A025125</name>
</gene>
<sequence length="81" mass="9105">MRLCDERDDGHAAASCSSRNFHQLSASYRSCRQQQSADEDKQPSRAEFPAAVYFLMKQNQSQELIEPSAANFSLKIPVPTL</sequence>
<reference evidence="1" key="1">
    <citation type="submission" date="2023-08" db="EMBL/GenBank/DDBJ databases">
        <authorList>
            <person name="Alioto T."/>
            <person name="Alioto T."/>
            <person name="Gomez Garrido J."/>
        </authorList>
    </citation>
    <scope>NUCLEOTIDE SEQUENCE</scope>
</reference>
<proteinExistence type="predicted"/>
<organism evidence="1 2">
    <name type="scientific">Xyrichtys novacula</name>
    <name type="common">Pearly razorfish</name>
    <name type="synonym">Hemipteronotus novacula</name>
    <dbReference type="NCBI Taxonomy" id="13765"/>
    <lineage>
        <taxon>Eukaryota</taxon>
        <taxon>Metazoa</taxon>
        <taxon>Chordata</taxon>
        <taxon>Craniata</taxon>
        <taxon>Vertebrata</taxon>
        <taxon>Euteleostomi</taxon>
        <taxon>Actinopterygii</taxon>
        <taxon>Neopterygii</taxon>
        <taxon>Teleostei</taxon>
        <taxon>Neoteleostei</taxon>
        <taxon>Acanthomorphata</taxon>
        <taxon>Eupercaria</taxon>
        <taxon>Labriformes</taxon>
        <taxon>Labridae</taxon>
        <taxon>Xyrichtys</taxon>
    </lineage>
</organism>
<protein>
    <submittedName>
        <fullName evidence="1">Uncharacterized protein</fullName>
    </submittedName>
</protein>
<accession>A0AAV1H9Q7</accession>
<dbReference type="AlphaFoldDB" id="A0AAV1H9Q7"/>
<dbReference type="Proteomes" id="UP001178508">
    <property type="component" value="Chromosome 20"/>
</dbReference>
<keyword evidence="2" id="KW-1185">Reference proteome</keyword>
<dbReference type="EMBL" id="OY660883">
    <property type="protein sequence ID" value="CAJ1082686.1"/>
    <property type="molecule type" value="Genomic_DNA"/>
</dbReference>
<name>A0AAV1H9Q7_XYRNO</name>